<evidence type="ECO:0000313" key="12">
    <source>
        <dbReference type="Proteomes" id="UP000051634"/>
    </source>
</evidence>
<feature type="active site" description="Proton donor/acceptor" evidence="7">
    <location>
        <position position="155"/>
    </location>
</feature>
<comment type="similarity">
    <text evidence="2">Belongs to the YkuD family.</text>
</comment>
<dbReference type="RefSeq" id="WP_057956596.1">
    <property type="nucleotide sequence ID" value="NZ_KQ556940.1"/>
</dbReference>
<organism evidence="10 11">
    <name type="scientific">endosymbiont of Ridgeia piscesae</name>
    <dbReference type="NCBI Taxonomy" id="54398"/>
    <lineage>
        <taxon>Bacteria</taxon>
        <taxon>Pseudomonadati</taxon>
        <taxon>Pseudomonadota</taxon>
        <taxon>Gammaproteobacteria</taxon>
        <taxon>sulfur-oxidizing symbionts</taxon>
    </lineage>
</organism>
<dbReference type="Proteomes" id="UP000051276">
    <property type="component" value="Unassembled WGS sequence"/>
</dbReference>
<dbReference type="GO" id="GO:0071555">
    <property type="term" value="P:cell wall organization"/>
    <property type="evidence" value="ECO:0007669"/>
    <property type="project" value="UniProtKB-UniRule"/>
</dbReference>
<evidence type="ECO:0000256" key="3">
    <source>
        <dbReference type="ARBA" id="ARBA00022679"/>
    </source>
</evidence>
<evidence type="ECO:0000259" key="8">
    <source>
        <dbReference type="PROSITE" id="PS52029"/>
    </source>
</evidence>
<dbReference type="OrthoDB" id="9809748at2"/>
<keyword evidence="5 7" id="KW-0573">Peptidoglycan synthesis</keyword>
<comment type="pathway">
    <text evidence="1 7">Cell wall biogenesis; peptidoglycan biosynthesis.</text>
</comment>
<keyword evidence="6 7" id="KW-0961">Cell wall biogenesis/degradation</keyword>
<dbReference type="GO" id="GO:0016740">
    <property type="term" value="F:transferase activity"/>
    <property type="evidence" value="ECO:0007669"/>
    <property type="project" value="UniProtKB-KW"/>
</dbReference>
<proteinExistence type="inferred from homology"/>
<dbReference type="GO" id="GO:0009252">
    <property type="term" value="P:peptidoglycan biosynthetic process"/>
    <property type="evidence" value="ECO:0007669"/>
    <property type="project" value="UniProtKB-UniPathway"/>
</dbReference>
<dbReference type="GO" id="GO:0004180">
    <property type="term" value="F:carboxypeptidase activity"/>
    <property type="evidence" value="ECO:0007669"/>
    <property type="project" value="UniProtKB-ARBA"/>
</dbReference>
<feature type="domain" description="L,D-TPase catalytic" evidence="8">
    <location>
        <begin position="60"/>
        <end position="191"/>
    </location>
</feature>
<evidence type="ECO:0000256" key="5">
    <source>
        <dbReference type="ARBA" id="ARBA00022984"/>
    </source>
</evidence>
<dbReference type="EMBL" id="LMXI01000396">
    <property type="protein sequence ID" value="KRT58179.1"/>
    <property type="molecule type" value="Genomic_DNA"/>
</dbReference>
<dbReference type="Proteomes" id="UP000051634">
    <property type="component" value="Unassembled WGS sequence"/>
</dbReference>
<gene>
    <name evidence="9" type="ORF">Ga0074115_11456</name>
    <name evidence="10" type="ORF">Ga0076813_12985</name>
</gene>
<evidence type="ECO:0000313" key="9">
    <source>
        <dbReference type="EMBL" id="KRT55160.1"/>
    </source>
</evidence>
<keyword evidence="4 7" id="KW-0133">Cell shape</keyword>
<sequence length="249" mass="27763">MRFAVILLYFTLIAGTLPVAANEPLSPEVVQVLERLVPRLEPQLRRRFEQAGVEYPPARLQLISLKQEQQIEVWAADAGPWRHIHDYRVLAASGVAGPKLREGDRQVPEGFYQIEALNPHSRFHLSIKLNFPNSFDWLNAHAEGRRQPGSNIFIHGSAWSVGCLAIGDQAVEELFLLVARSWQEPASVMILPYDFRRRPPQLPAATRPWVAELYSYLQQGVARFPLAAKAARCVSGCGALVSAGEAVLP</sequence>
<evidence type="ECO:0000256" key="7">
    <source>
        <dbReference type="PROSITE-ProRule" id="PRU01373"/>
    </source>
</evidence>
<dbReference type="Pfam" id="PF03734">
    <property type="entry name" value="YkuD"/>
    <property type="match status" value="1"/>
</dbReference>
<dbReference type="GO" id="GO:0008360">
    <property type="term" value="P:regulation of cell shape"/>
    <property type="evidence" value="ECO:0007669"/>
    <property type="project" value="UniProtKB-UniRule"/>
</dbReference>
<evidence type="ECO:0000313" key="10">
    <source>
        <dbReference type="EMBL" id="KRT58179.1"/>
    </source>
</evidence>
<dbReference type="InterPro" id="IPR038063">
    <property type="entry name" value="Transpep_catalytic_dom"/>
</dbReference>
<accession>A0A0T5Z668</accession>
<dbReference type="PANTHER" id="PTHR36699:SF1">
    <property type="entry name" value="L,D-TRANSPEPTIDASE YAFK-RELATED"/>
    <property type="match status" value="1"/>
</dbReference>
<dbReference type="STRING" id="54398.Ga0074115_11456"/>
<reference evidence="11 12" key="1">
    <citation type="submission" date="2015-11" db="EMBL/GenBank/DDBJ databases">
        <title>The genome of Candidatus Endoriftia persephone in Ridgeia piscesae and population structure of the North Eastern Pacific vestimentiferan symbionts.</title>
        <authorList>
            <person name="Perez M."/>
            <person name="Juniper K.S."/>
        </authorList>
    </citation>
    <scope>NUCLEOTIDE SEQUENCE [LARGE SCALE GENOMIC DNA]</scope>
    <source>
        <strain evidence="10">Ind10</strain>
        <strain evidence="9">Ind11</strain>
    </source>
</reference>
<evidence type="ECO:0000313" key="11">
    <source>
        <dbReference type="Proteomes" id="UP000051276"/>
    </source>
</evidence>
<keyword evidence="3" id="KW-0808">Transferase</keyword>
<dbReference type="PROSITE" id="PS52029">
    <property type="entry name" value="LD_TPASE"/>
    <property type="match status" value="1"/>
</dbReference>
<evidence type="ECO:0000256" key="6">
    <source>
        <dbReference type="ARBA" id="ARBA00023316"/>
    </source>
</evidence>
<dbReference type="CDD" id="cd16913">
    <property type="entry name" value="YkuD_like"/>
    <property type="match status" value="1"/>
</dbReference>
<evidence type="ECO:0000256" key="4">
    <source>
        <dbReference type="ARBA" id="ARBA00022960"/>
    </source>
</evidence>
<dbReference type="UniPathway" id="UPA00219"/>
<dbReference type="EMBL" id="LDXT01000083">
    <property type="protein sequence ID" value="KRT55160.1"/>
    <property type="molecule type" value="Genomic_DNA"/>
</dbReference>
<keyword evidence="12" id="KW-1185">Reference proteome</keyword>
<protein>
    <submittedName>
        <fullName evidence="10">L,D-transpeptidase catalytic domain</fullName>
    </submittedName>
</protein>
<dbReference type="InterPro" id="IPR005490">
    <property type="entry name" value="LD_TPept_cat_dom"/>
</dbReference>
<dbReference type="PANTHER" id="PTHR36699">
    <property type="entry name" value="LD-TRANSPEPTIDASE"/>
    <property type="match status" value="1"/>
</dbReference>
<comment type="caution">
    <text evidence="10">The sequence shown here is derived from an EMBL/GenBank/DDBJ whole genome shotgun (WGS) entry which is preliminary data.</text>
</comment>
<dbReference type="SUPFAM" id="SSF141523">
    <property type="entry name" value="L,D-transpeptidase catalytic domain-like"/>
    <property type="match status" value="1"/>
</dbReference>
<evidence type="ECO:0000256" key="1">
    <source>
        <dbReference type="ARBA" id="ARBA00004752"/>
    </source>
</evidence>
<name>A0A0T5Z668_9GAMM</name>
<feature type="active site" description="Nucleophile" evidence="7">
    <location>
        <position position="163"/>
    </location>
</feature>
<dbReference type="AlphaFoldDB" id="A0A0T5Z668"/>
<evidence type="ECO:0000256" key="2">
    <source>
        <dbReference type="ARBA" id="ARBA00005992"/>
    </source>
</evidence>